<dbReference type="GO" id="GO:0005886">
    <property type="term" value="C:plasma membrane"/>
    <property type="evidence" value="ECO:0007669"/>
    <property type="project" value="TreeGrafter"/>
</dbReference>
<dbReference type="EMBL" id="CCFA01001457">
    <property type="protein sequence ID" value="CDR99693.1"/>
    <property type="molecule type" value="Genomic_DNA"/>
</dbReference>
<dbReference type="PANTHER" id="PTHR45827:SF1">
    <property type="entry name" value="SORTING NEXIN"/>
    <property type="match status" value="1"/>
</dbReference>
<gene>
    <name evidence="2" type="primary">SSCI27020.1</name>
</gene>
<name>A0A0F7RWI4_9BASI</name>
<organism evidence="2 3">
    <name type="scientific">Sporisorium scitamineum</name>
    <dbReference type="NCBI Taxonomy" id="49012"/>
    <lineage>
        <taxon>Eukaryota</taxon>
        <taxon>Fungi</taxon>
        <taxon>Dikarya</taxon>
        <taxon>Basidiomycota</taxon>
        <taxon>Ustilaginomycotina</taxon>
        <taxon>Ustilaginomycetes</taxon>
        <taxon>Ustilaginales</taxon>
        <taxon>Ustilaginaceae</taxon>
        <taxon>Sporisorium</taxon>
    </lineage>
</organism>
<dbReference type="Pfam" id="PF10456">
    <property type="entry name" value="BAR_3_WASP_bdg"/>
    <property type="match status" value="1"/>
</dbReference>
<dbReference type="GO" id="GO:0031410">
    <property type="term" value="C:cytoplasmic vesicle"/>
    <property type="evidence" value="ECO:0007669"/>
    <property type="project" value="TreeGrafter"/>
</dbReference>
<dbReference type="InterPro" id="IPR019497">
    <property type="entry name" value="Sorting_nexin_WASP-bd-dom"/>
</dbReference>
<dbReference type="InterPro" id="IPR027267">
    <property type="entry name" value="AH/BAR_dom_sf"/>
</dbReference>
<feature type="domain" description="Sorting nexin protein WASP-binding" evidence="1">
    <location>
        <begin position="114"/>
        <end position="255"/>
    </location>
</feature>
<dbReference type="GO" id="GO:0006897">
    <property type="term" value="P:endocytosis"/>
    <property type="evidence" value="ECO:0007669"/>
    <property type="project" value="TreeGrafter"/>
</dbReference>
<dbReference type="GO" id="GO:0035091">
    <property type="term" value="F:phosphatidylinositol binding"/>
    <property type="evidence" value="ECO:0007669"/>
    <property type="project" value="TreeGrafter"/>
</dbReference>
<protein>
    <recommendedName>
        <fullName evidence="1">Sorting nexin protein WASP-binding domain-containing protein</fullName>
    </recommendedName>
</protein>
<evidence type="ECO:0000313" key="3">
    <source>
        <dbReference type="Proteomes" id="UP000242770"/>
    </source>
</evidence>
<keyword evidence="3" id="KW-1185">Reference proteome</keyword>
<dbReference type="GO" id="GO:0016197">
    <property type="term" value="P:endosomal transport"/>
    <property type="evidence" value="ECO:0007669"/>
    <property type="project" value="TreeGrafter"/>
</dbReference>
<sequence>MEAFLKALEKTINGVGGHNAGKHGVLAAYKGHREGNVATSSSYRELSYTLLRTLTGAGAGPSDGSEVSPATLFDADAHRIHGPPMGNVGRRSETGATNEHGAWCWREDCQDCLNLTSALQNTAECLQNVADIYESHARETLLRQHERFKEVSRPHTMAQSLLETHRTTLTRYRETTEDPPSSDDAAGVSALPPEKAEKLASRCETILNVTLSEMDRLHDERVQDYHALGRTLLDGEIELYESILEQLKTARLHYDEEYYDREPDFHVLASRYQAELGRPKRPSAPLLMPSAAQGGVGGLGRAAGGVGMLISQVSGGVVRPVRGAADAALRGVKVKQQQQERSSSYFSAIWR</sequence>
<dbReference type="Proteomes" id="UP000242770">
    <property type="component" value="Unassembled WGS sequence"/>
</dbReference>
<dbReference type="Gene3D" id="1.20.1270.60">
    <property type="entry name" value="Arfaptin homology (AH) domain/BAR domain"/>
    <property type="match status" value="1"/>
</dbReference>
<dbReference type="GO" id="GO:0097320">
    <property type="term" value="P:plasma membrane tubulation"/>
    <property type="evidence" value="ECO:0007669"/>
    <property type="project" value="TreeGrafter"/>
</dbReference>
<evidence type="ECO:0000259" key="1">
    <source>
        <dbReference type="Pfam" id="PF10456"/>
    </source>
</evidence>
<dbReference type="AlphaFoldDB" id="A0A0F7RWI4"/>
<accession>A0A0F7RWI4</accession>
<dbReference type="STRING" id="49012.A0A0F7RWI4"/>
<evidence type="ECO:0000313" key="2">
    <source>
        <dbReference type="EMBL" id="CDR99693.1"/>
    </source>
</evidence>
<dbReference type="PANTHER" id="PTHR45827">
    <property type="entry name" value="SORTING NEXIN"/>
    <property type="match status" value="1"/>
</dbReference>
<proteinExistence type="predicted"/>
<reference evidence="3" key="1">
    <citation type="submission" date="2014-06" db="EMBL/GenBank/DDBJ databases">
        <authorList>
            <person name="Berkman P.J."/>
        </authorList>
    </citation>
    <scope>NUCLEOTIDE SEQUENCE [LARGE SCALE GENOMIC DNA]</scope>
</reference>